<comment type="subcellular location">
    <subcellularLocation>
        <location evidence="1">Cell membrane</location>
        <topology evidence="1">Multi-pass membrane protein</topology>
    </subcellularLocation>
</comment>
<dbReference type="InterPro" id="IPR019264">
    <property type="entry name" value="DUF2179"/>
</dbReference>
<keyword evidence="2" id="KW-1003">Cell membrane</keyword>
<feature type="transmembrane region" description="Helical" evidence="6">
    <location>
        <begin position="7"/>
        <end position="25"/>
    </location>
</feature>
<dbReference type="Gene3D" id="3.30.70.120">
    <property type="match status" value="1"/>
</dbReference>
<feature type="transmembrane region" description="Helical" evidence="6">
    <location>
        <begin position="74"/>
        <end position="95"/>
    </location>
</feature>
<protein>
    <submittedName>
        <fullName evidence="8">YitT family protein</fullName>
    </submittedName>
</protein>
<dbReference type="InterPro" id="IPR003740">
    <property type="entry name" value="YitT"/>
</dbReference>
<dbReference type="PIRSF" id="PIRSF006483">
    <property type="entry name" value="Membrane_protein_YitT"/>
    <property type="match status" value="1"/>
</dbReference>
<name>A0AA44BCS8_9CLOT</name>
<dbReference type="Pfam" id="PF10035">
    <property type="entry name" value="DUF2179"/>
    <property type="match status" value="1"/>
</dbReference>
<dbReference type="Proteomes" id="UP000449710">
    <property type="component" value="Unassembled WGS sequence"/>
</dbReference>
<dbReference type="RefSeq" id="WP_160718513.1">
    <property type="nucleotide sequence ID" value="NZ_SUMG01000001.1"/>
</dbReference>
<keyword evidence="3 6" id="KW-0812">Transmembrane</keyword>
<feature type="transmembrane region" description="Helical" evidence="6">
    <location>
        <begin position="146"/>
        <end position="165"/>
    </location>
</feature>
<comment type="caution">
    <text evidence="8">The sequence shown here is derived from an EMBL/GenBank/DDBJ whole genome shotgun (WGS) entry which is preliminary data.</text>
</comment>
<sequence>MKRFLKINFGVFIMAVGLYVFLIPQDLAVGGVTGLAMVVNNFFPIISVGLVMIIANIVLFILAFIVIGKDFGGYTIYSSLLLSGMIYLFEMVYPISQPLVDDLMINLIYGVIIQGIGMGIIFYENASTGGTDIIAKIITKFVNMEIGKALLLADFLIVMFAGISFGFTLGLYALLGVIVNAGVIDNVIAGLNKKMQLLIITDKTDEINEYIINEIQRGTTLYTGKGGFSGKEKVIISTIVSKREYIKIKQYSRAMDDNVFISIGFVNEVLGNYRIT</sequence>
<accession>A0AA44BCS8</accession>
<evidence type="ECO:0000256" key="6">
    <source>
        <dbReference type="SAM" id="Phobius"/>
    </source>
</evidence>
<keyword evidence="5 6" id="KW-0472">Membrane</keyword>
<dbReference type="PANTHER" id="PTHR33545:SF9">
    <property type="entry name" value="UPF0750 MEMBRANE PROTEIN YITE"/>
    <property type="match status" value="1"/>
</dbReference>
<dbReference type="CDD" id="cd16380">
    <property type="entry name" value="YitT_C"/>
    <property type="match status" value="1"/>
</dbReference>
<evidence type="ECO:0000313" key="8">
    <source>
        <dbReference type="EMBL" id="NBG87223.1"/>
    </source>
</evidence>
<dbReference type="Pfam" id="PF02588">
    <property type="entry name" value="YitT_membrane"/>
    <property type="match status" value="1"/>
</dbReference>
<feature type="domain" description="DUF2179" evidence="7">
    <location>
        <begin position="217"/>
        <end position="271"/>
    </location>
</feature>
<feature type="transmembrane region" description="Helical" evidence="6">
    <location>
        <begin position="171"/>
        <end position="191"/>
    </location>
</feature>
<evidence type="ECO:0000256" key="1">
    <source>
        <dbReference type="ARBA" id="ARBA00004651"/>
    </source>
</evidence>
<dbReference type="AlphaFoldDB" id="A0AA44BCS8"/>
<evidence type="ECO:0000259" key="7">
    <source>
        <dbReference type="Pfam" id="PF10035"/>
    </source>
</evidence>
<reference evidence="8 9" key="1">
    <citation type="submission" date="2019-04" db="EMBL/GenBank/DDBJ databases">
        <title>Isachenkonia alkalipeptolytica gen. nov. sp. nov. a new anaerobic, alkiliphilic organothrophic bacterium capable to reduce synthesized ferrihydrite isolated from a soda lake.</title>
        <authorList>
            <person name="Toshchakov S.V."/>
            <person name="Zavarzina D.G."/>
            <person name="Zhilina T.N."/>
            <person name="Kostrikina N.A."/>
            <person name="Kublanov I.V."/>
        </authorList>
    </citation>
    <scope>NUCLEOTIDE SEQUENCE [LARGE SCALE GENOMIC DNA]</scope>
    <source>
        <strain evidence="8 9">Z-1701</strain>
    </source>
</reference>
<dbReference type="PANTHER" id="PTHR33545">
    <property type="entry name" value="UPF0750 MEMBRANE PROTEIN YITT-RELATED"/>
    <property type="match status" value="1"/>
</dbReference>
<dbReference type="InterPro" id="IPR015867">
    <property type="entry name" value="N-reg_PII/ATP_PRibTrfase_C"/>
</dbReference>
<keyword evidence="9" id="KW-1185">Reference proteome</keyword>
<evidence type="ECO:0000256" key="4">
    <source>
        <dbReference type="ARBA" id="ARBA00022989"/>
    </source>
</evidence>
<organism evidence="8 9">
    <name type="scientific">Isachenkonia alkalipeptolytica</name>
    <dbReference type="NCBI Taxonomy" id="2565777"/>
    <lineage>
        <taxon>Bacteria</taxon>
        <taxon>Bacillati</taxon>
        <taxon>Bacillota</taxon>
        <taxon>Clostridia</taxon>
        <taxon>Eubacteriales</taxon>
        <taxon>Clostridiaceae</taxon>
        <taxon>Isachenkonia</taxon>
    </lineage>
</organism>
<dbReference type="InterPro" id="IPR051461">
    <property type="entry name" value="UPF0750_membrane"/>
</dbReference>
<evidence type="ECO:0000256" key="5">
    <source>
        <dbReference type="ARBA" id="ARBA00023136"/>
    </source>
</evidence>
<gene>
    <name evidence="8" type="ORF">ISALK_01785</name>
</gene>
<feature type="transmembrane region" description="Helical" evidence="6">
    <location>
        <begin position="45"/>
        <end position="67"/>
    </location>
</feature>
<evidence type="ECO:0000256" key="2">
    <source>
        <dbReference type="ARBA" id="ARBA00022475"/>
    </source>
</evidence>
<evidence type="ECO:0000313" key="9">
    <source>
        <dbReference type="Proteomes" id="UP000449710"/>
    </source>
</evidence>
<proteinExistence type="predicted"/>
<dbReference type="EMBL" id="SUMG01000001">
    <property type="protein sequence ID" value="NBG87223.1"/>
    <property type="molecule type" value="Genomic_DNA"/>
</dbReference>
<dbReference type="GO" id="GO:0005886">
    <property type="term" value="C:plasma membrane"/>
    <property type="evidence" value="ECO:0007669"/>
    <property type="project" value="UniProtKB-SubCell"/>
</dbReference>
<feature type="transmembrane region" description="Helical" evidence="6">
    <location>
        <begin position="107"/>
        <end position="126"/>
    </location>
</feature>
<keyword evidence="4 6" id="KW-1133">Transmembrane helix</keyword>
<evidence type="ECO:0000256" key="3">
    <source>
        <dbReference type="ARBA" id="ARBA00022692"/>
    </source>
</evidence>